<name>A0AAD4Q840_9AGAM</name>
<organism evidence="1 2">
    <name type="scientific">Lactarius akahatsu</name>
    <dbReference type="NCBI Taxonomy" id="416441"/>
    <lineage>
        <taxon>Eukaryota</taxon>
        <taxon>Fungi</taxon>
        <taxon>Dikarya</taxon>
        <taxon>Basidiomycota</taxon>
        <taxon>Agaricomycotina</taxon>
        <taxon>Agaricomycetes</taxon>
        <taxon>Russulales</taxon>
        <taxon>Russulaceae</taxon>
        <taxon>Lactarius</taxon>
    </lineage>
</organism>
<proteinExistence type="predicted"/>
<comment type="caution">
    <text evidence="1">The sequence shown here is derived from an EMBL/GenBank/DDBJ whole genome shotgun (WGS) entry which is preliminary data.</text>
</comment>
<keyword evidence="2" id="KW-1185">Reference proteome</keyword>
<evidence type="ECO:0000313" key="1">
    <source>
        <dbReference type="EMBL" id="KAH8978961.1"/>
    </source>
</evidence>
<sequence length="197" mass="22108">MLSGCVFFTGLTSKGAAYSPNLLSASLEAPPTALPRTALGPVDESSTTRPIWLFSSSGLWHFFARAATCCSNPWKHGRSRLLRHLQYMGRQYMTRDGLRWSLLPRSVEERLGVRDIGSMTSAIVYQAHPERVAIALSVDGVLSIRIVRKLADDGDRGQRQFVAPLVHHCRWTGRPARSYVLQCQSRFIRCTRCWSSL</sequence>
<dbReference type="EMBL" id="JAKELL010000193">
    <property type="protein sequence ID" value="KAH8978961.1"/>
    <property type="molecule type" value="Genomic_DNA"/>
</dbReference>
<dbReference type="Proteomes" id="UP001201163">
    <property type="component" value="Unassembled WGS sequence"/>
</dbReference>
<evidence type="ECO:0000313" key="2">
    <source>
        <dbReference type="Proteomes" id="UP001201163"/>
    </source>
</evidence>
<accession>A0AAD4Q840</accession>
<gene>
    <name evidence="1" type="ORF">EDB92DRAFT_451946</name>
</gene>
<dbReference type="AlphaFoldDB" id="A0AAD4Q840"/>
<protein>
    <submittedName>
        <fullName evidence="1">Uncharacterized protein</fullName>
    </submittedName>
</protein>
<reference evidence="1" key="1">
    <citation type="submission" date="2022-01" db="EMBL/GenBank/DDBJ databases">
        <title>Comparative genomics reveals a dynamic genome evolution in the ectomycorrhizal milk-cap (Lactarius) mushrooms.</title>
        <authorList>
            <consortium name="DOE Joint Genome Institute"/>
            <person name="Lebreton A."/>
            <person name="Tang N."/>
            <person name="Kuo A."/>
            <person name="LaButti K."/>
            <person name="Drula E."/>
            <person name="Barry K."/>
            <person name="Clum A."/>
            <person name="Lipzen A."/>
            <person name="Mousain D."/>
            <person name="Ng V."/>
            <person name="Wang R."/>
            <person name="Wang X."/>
            <person name="Dai Y."/>
            <person name="Henrissat B."/>
            <person name="Grigoriev I.V."/>
            <person name="Guerin-Laguette A."/>
            <person name="Yu F."/>
            <person name="Martin F.M."/>
        </authorList>
    </citation>
    <scope>NUCLEOTIDE SEQUENCE</scope>
    <source>
        <strain evidence="1">QP</strain>
    </source>
</reference>